<dbReference type="Pfam" id="PF20619">
    <property type="entry name" value="DUF6804"/>
    <property type="match status" value="1"/>
</dbReference>
<organism evidence="2 3">
    <name type="scientific">Pedobacter ureilyticus</name>
    <dbReference type="NCBI Taxonomy" id="1393051"/>
    <lineage>
        <taxon>Bacteria</taxon>
        <taxon>Pseudomonadati</taxon>
        <taxon>Bacteroidota</taxon>
        <taxon>Sphingobacteriia</taxon>
        <taxon>Sphingobacteriales</taxon>
        <taxon>Sphingobacteriaceae</taxon>
        <taxon>Pedobacter</taxon>
    </lineage>
</organism>
<keyword evidence="3" id="KW-1185">Reference proteome</keyword>
<feature type="transmembrane region" description="Helical" evidence="1">
    <location>
        <begin position="74"/>
        <end position="92"/>
    </location>
</feature>
<evidence type="ECO:0000256" key="1">
    <source>
        <dbReference type="SAM" id="Phobius"/>
    </source>
</evidence>
<keyword evidence="1" id="KW-0812">Transmembrane</keyword>
<keyword evidence="1" id="KW-0472">Membrane</keyword>
<dbReference type="Proteomes" id="UP001517247">
    <property type="component" value="Unassembled WGS sequence"/>
</dbReference>
<protein>
    <submittedName>
        <fullName evidence="2">DUF6804 family protein</fullName>
    </submittedName>
</protein>
<proteinExistence type="predicted"/>
<comment type="caution">
    <text evidence="2">The sequence shown here is derived from an EMBL/GenBank/DDBJ whole genome shotgun (WGS) entry which is preliminary data.</text>
</comment>
<name>A0ABW9J1N1_9SPHI</name>
<feature type="transmembrane region" description="Helical" evidence="1">
    <location>
        <begin position="25"/>
        <end position="43"/>
    </location>
</feature>
<gene>
    <name evidence="2" type="ORF">E6A44_002615</name>
</gene>
<keyword evidence="1" id="KW-1133">Transmembrane helix</keyword>
<dbReference type="EMBL" id="SSHJ02000001">
    <property type="protein sequence ID" value="MFN0254443.1"/>
    <property type="molecule type" value="Genomic_DNA"/>
</dbReference>
<feature type="transmembrane region" description="Helical" evidence="1">
    <location>
        <begin position="48"/>
        <end position="68"/>
    </location>
</feature>
<reference evidence="2 3" key="1">
    <citation type="submission" date="2024-12" db="EMBL/GenBank/DDBJ databases">
        <authorList>
            <person name="Hu S."/>
        </authorList>
    </citation>
    <scope>NUCLEOTIDE SEQUENCE [LARGE SCALE GENOMIC DNA]</scope>
    <source>
        <strain evidence="2 3">THG-T11</strain>
    </source>
</reference>
<sequence length="125" mass="14791">MKAFFIFCGTCCFFAIVNWPIEYYTFLRIIVSLGSIVAVYYLFTQKTYLLAIIFILIFILFNPILPIYLYKKSFWLPFDILTGVLFYLLTFFNKKKKIITNNPAIKAPLKSYTRDRIISPKKLKL</sequence>
<evidence type="ECO:0000313" key="3">
    <source>
        <dbReference type="Proteomes" id="UP001517247"/>
    </source>
</evidence>
<accession>A0ABW9J1N1</accession>
<evidence type="ECO:0000313" key="2">
    <source>
        <dbReference type="EMBL" id="MFN0254443.1"/>
    </source>
</evidence>
<dbReference type="InterPro" id="IPR046548">
    <property type="entry name" value="DUF6804"/>
</dbReference>
<dbReference type="RefSeq" id="WP_138721595.1">
    <property type="nucleotide sequence ID" value="NZ_SSHJ02000001.1"/>
</dbReference>